<feature type="compositionally biased region" description="Basic and acidic residues" evidence="2">
    <location>
        <begin position="43"/>
        <end position="74"/>
    </location>
</feature>
<proteinExistence type="predicted"/>
<evidence type="ECO:0000313" key="4">
    <source>
        <dbReference type="Proteomes" id="UP000093355"/>
    </source>
</evidence>
<dbReference type="SUPFAM" id="SSF53474">
    <property type="entry name" value="alpha/beta-Hydrolases"/>
    <property type="match status" value="1"/>
</dbReference>
<evidence type="ECO:0000313" key="3">
    <source>
        <dbReference type="EMBL" id="OCG73500.1"/>
    </source>
</evidence>
<dbReference type="Pfam" id="PF07859">
    <property type="entry name" value="Abhydrolase_3"/>
    <property type="match status" value="1"/>
</dbReference>
<dbReference type="EMBL" id="LXMD01000024">
    <property type="protein sequence ID" value="OCG73500.1"/>
    <property type="molecule type" value="Genomic_DNA"/>
</dbReference>
<keyword evidence="4" id="KW-1185">Reference proteome</keyword>
<organism evidence="3 4">
    <name type="scientific">Microbacterium sediminis</name>
    <dbReference type="NCBI Taxonomy" id="904291"/>
    <lineage>
        <taxon>Bacteria</taxon>
        <taxon>Bacillati</taxon>
        <taxon>Actinomycetota</taxon>
        <taxon>Actinomycetes</taxon>
        <taxon>Micrococcales</taxon>
        <taxon>Microbacteriaceae</taxon>
        <taxon>Microbacterium</taxon>
    </lineage>
</organism>
<dbReference type="RefSeq" id="WP_067026511.1">
    <property type="nucleotide sequence ID" value="NZ_CP038256.1"/>
</dbReference>
<dbReference type="PANTHER" id="PTHR48081">
    <property type="entry name" value="AB HYDROLASE SUPERFAMILY PROTEIN C4A8.06C"/>
    <property type="match status" value="1"/>
</dbReference>
<protein>
    <submittedName>
        <fullName evidence="3">Uncharacterized protein</fullName>
    </submittedName>
</protein>
<dbReference type="InterPro" id="IPR013094">
    <property type="entry name" value="AB_hydrolase_3"/>
</dbReference>
<dbReference type="AlphaFoldDB" id="A0A1B9NA93"/>
<dbReference type="InterPro" id="IPR050300">
    <property type="entry name" value="GDXG_lipolytic_enzyme"/>
</dbReference>
<gene>
    <name evidence="3" type="ORF">A7J15_07385</name>
</gene>
<comment type="caution">
    <text evidence="3">The sequence shown here is derived from an EMBL/GenBank/DDBJ whole genome shotgun (WGS) entry which is preliminary data.</text>
</comment>
<dbReference type="OrthoDB" id="9803828at2"/>
<dbReference type="InterPro" id="IPR029058">
    <property type="entry name" value="AB_hydrolase_fold"/>
</dbReference>
<keyword evidence="1" id="KW-0378">Hydrolase</keyword>
<sequence>MPLDPFFADRLRSDRRHWFRQATQRLKSRLGWPWFMRPAADEGVRSATSAEKDRARRGAREDTRDAIRAHEPHPSQKRAVHRRQARAWDRKELARSGTPGPKVRAEEHVVPVDGYPDVRVRVYYPADAWDIAAEGPIPACLMFFGGAFRIGGIDYATTDAANRRRAADARVAIVAVDYALAPEHKFPTPVEQGVAALRWLFDRATALGIDRERIAVGGTSAGGNIAAAVALANRDRDGLPIRLQLLEVPVVDLTGRHIDFAASRALGIPMPIMARELISVSRTYLPHRRDAKNPLASPILAASLAGLPPAAIFTAEYDPLRGEGAAYAAALRAAGVEATAVQYQGMVHDGAIYTAVVPTARRWQADVVTALRSLHA</sequence>
<reference evidence="3 4" key="1">
    <citation type="submission" date="2016-05" db="EMBL/GenBank/DDBJ databases">
        <authorList>
            <person name="Lavstsen T."/>
            <person name="Jespersen J.S."/>
        </authorList>
    </citation>
    <scope>NUCLEOTIDE SEQUENCE [LARGE SCALE GENOMIC DNA]</scope>
    <source>
        <strain evidence="3 4">YLB-01</strain>
    </source>
</reference>
<accession>A0A1B9NA93</accession>
<evidence type="ECO:0000256" key="1">
    <source>
        <dbReference type="ARBA" id="ARBA00022801"/>
    </source>
</evidence>
<name>A0A1B9NA93_9MICO</name>
<dbReference type="GO" id="GO:0016787">
    <property type="term" value="F:hydrolase activity"/>
    <property type="evidence" value="ECO:0007669"/>
    <property type="project" value="UniProtKB-KW"/>
</dbReference>
<evidence type="ECO:0000256" key="2">
    <source>
        <dbReference type="SAM" id="MobiDB-lite"/>
    </source>
</evidence>
<dbReference type="Proteomes" id="UP000093355">
    <property type="component" value="Unassembled WGS sequence"/>
</dbReference>
<dbReference type="STRING" id="904291.A7J15_07385"/>
<dbReference type="PANTHER" id="PTHR48081:SF8">
    <property type="entry name" value="ALPHA_BETA HYDROLASE FOLD-3 DOMAIN-CONTAINING PROTEIN-RELATED"/>
    <property type="match status" value="1"/>
</dbReference>
<feature type="compositionally biased region" description="Basic residues" evidence="2">
    <location>
        <begin position="75"/>
        <end position="85"/>
    </location>
</feature>
<feature type="region of interest" description="Disordered" evidence="2">
    <location>
        <begin position="43"/>
        <end position="102"/>
    </location>
</feature>
<dbReference type="Gene3D" id="3.40.50.1820">
    <property type="entry name" value="alpha/beta hydrolase"/>
    <property type="match status" value="1"/>
</dbReference>